<keyword evidence="2" id="KW-0863">Zinc-finger</keyword>
<proteinExistence type="predicted"/>
<evidence type="ECO:0000313" key="5">
    <source>
        <dbReference type="EMBL" id="HIP56766.1"/>
    </source>
</evidence>
<gene>
    <name evidence="5" type="ORF">EYH02_01655</name>
</gene>
<dbReference type="Proteomes" id="UP000605805">
    <property type="component" value="Unassembled WGS sequence"/>
</dbReference>
<dbReference type="SUPFAM" id="SSF57667">
    <property type="entry name" value="beta-beta-alpha zinc fingers"/>
    <property type="match status" value="1"/>
</dbReference>
<comment type="caution">
    <text evidence="5">The sequence shown here is derived from an EMBL/GenBank/DDBJ whole genome shotgun (WGS) entry which is preliminary data.</text>
</comment>
<accession>A0A832YYT6</accession>
<keyword evidence="1" id="KW-0479">Metal-binding</keyword>
<evidence type="ECO:0000259" key="4">
    <source>
        <dbReference type="PROSITE" id="PS50157"/>
    </source>
</evidence>
<evidence type="ECO:0000256" key="3">
    <source>
        <dbReference type="ARBA" id="ARBA00022833"/>
    </source>
</evidence>
<dbReference type="Pfam" id="PF12171">
    <property type="entry name" value="zf-C2H2_jaz"/>
    <property type="match status" value="1"/>
</dbReference>
<feature type="domain" description="C2H2-type" evidence="4">
    <location>
        <begin position="75"/>
        <end position="102"/>
    </location>
</feature>
<keyword evidence="3" id="KW-0862">Zinc</keyword>
<evidence type="ECO:0000256" key="2">
    <source>
        <dbReference type="ARBA" id="ARBA00022771"/>
    </source>
</evidence>
<dbReference type="PROSITE" id="PS50157">
    <property type="entry name" value="ZINC_FINGER_C2H2_2"/>
    <property type="match status" value="1"/>
</dbReference>
<dbReference type="InterPro" id="IPR036236">
    <property type="entry name" value="Znf_C2H2_sf"/>
</dbReference>
<dbReference type="InterPro" id="IPR022755">
    <property type="entry name" value="Znf_C2H2_jaz"/>
</dbReference>
<reference evidence="5" key="1">
    <citation type="journal article" date="2020" name="ISME J.">
        <title>Gammaproteobacteria mediating utilization of methyl-, sulfur- and petroleum organic compounds in deep ocean hydrothermal plumes.</title>
        <authorList>
            <person name="Zhou Z."/>
            <person name="Liu Y."/>
            <person name="Pan J."/>
            <person name="Cron B.R."/>
            <person name="Toner B.M."/>
            <person name="Anantharaman K."/>
            <person name="Breier J.A."/>
            <person name="Dick G.J."/>
            <person name="Li M."/>
        </authorList>
    </citation>
    <scope>NUCLEOTIDE SEQUENCE</scope>
    <source>
        <strain evidence="5">SZUA-1435</strain>
    </source>
</reference>
<dbReference type="GO" id="GO:0008270">
    <property type="term" value="F:zinc ion binding"/>
    <property type="evidence" value="ECO:0007669"/>
    <property type="project" value="UniProtKB-KW"/>
</dbReference>
<organism evidence="5 6">
    <name type="scientific">Ignisphaera aggregans</name>
    <dbReference type="NCBI Taxonomy" id="334771"/>
    <lineage>
        <taxon>Archaea</taxon>
        <taxon>Thermoproteota</taxon>
        <taxon>Thermoprotei</taxon>
        <taxon>Desulfurococcales</taxon>
        <taxon>Desulfurococcaceae</taxon>
        <taxon>Ignisphaera</taxon>
    </lineage>
</organism>
<evidence type="ECO:0000313" key="6">
    <source>
        <dbReference type="Proteomes" id="UP000605805"/>
    </source>
</evidence>
<dbReference type="EMBL" id="DQTV01000037">
    <property type="protein sequence ID" value="HIP56766.1"/>
    <property type="molecule type" value="Genomic_DNA"/>
</dbReference>
<evidence type="ECO:0000256" key="1">
    <source>
        <dbReference type="ARBA" id="ARBA00022723"/>
    </source>
</evidence>
<name>A0A832YYT6_9CREN</name>
<dbReference type="InterPro" id="IPR013087">
    <property type="entry name" value="Znf_C2H2_type"/>
</dbReference>
<sequence>MSECVEQLLKVVREAHAPLLFEVVKSIASICGEDPYTLWNALASGSIPKPSESQLAKKSTSTAQSITKPHTLQCWRCPACNKEFSDVKQLVNHILFYVKQRDKSHIEVYRNIKQRVERSGQTFTQVIMTELRC</sequence>
<protein>
    <recommendedName>
        <fullName evidence="4">C2H2-type domain-containing protein</fullName>
    </recommendedName>
</protein>
<dbReference type="AlphaFoldDB" id="A0A832YYT6"/>